<organism evidence="2 3">
    <name type="scientific">Saccharopolyspora montiporae</name>
    <dbReference type="NCBI Taxonomy" id="2781240"/>
    <lineage>
        <taxon>Bacteria</taxon>
        <taxon>Bacillati</taxon>
        <taxon>Actinomycetota</taxon>
        <taxon>Actinomycetes</taxon>
        <taxon>Pseudonocardiales</taxon>
        <taxon>Pseudonocardiaceae</taxon>
        <taxon>Saccharopolyspora</taxon>
    </lineage>
</organism>
<dbReference type="EMBL" id="JADEYC010000030">
    <property type="protein sequence ID" value="MBE9376014.1"/>
    <property type="molecule type" value="Genomic_DNA"/>
</dbReference>
<name>A0A929G168_9PSEU</name>
<accession>A0A929G168</accession>
<proteinExistence type="predicted"/>
<protein>
    <submittedName>
        <fullName evidence="2">DUF2267 domain-containing protein</fullName>
    </submittedName>
</protein>
<evidence type="ECO:0000313" key="2">
    <source>
        <dbReference type="EMBL" id="MBE9376014.1"/>
    </source>
</evidence>
<dbReference type="Gene3D" id="1.10.490.110">
    <property type="entry name" value="Uncharacterized conserved protein DUF2267"/>
    <property type="match status" value="1"/>
</dbReference>
<reference evidence="2" key="1">
    <citation type="submission" date="2020-10" db="EMBL/GenBank/DDBJ databases">
        <title>Diversity and distribution of actinomycetes associated with coral in the coast of Hainan.</title>
        <authorList>
            <person name="Li F."/>
        </authorList>
    </citation>
    <scope>NUCLEOTIDE SEQUENCE</scope>
    <source>
        <strain evidence="2">HNM0983</strain>
    </source>
</reference>
<sequence length="132" mass="14566">MTFPDSPDAEMRSFVRDVQAQADLKSTADAERACRATVSALGERLTARQAEELGSGLPENLEPSLTRHSGKAQRFDAHEFLDKVSGEIGSVDEDEVETEVKAVLHTIREWAPRRQVETTIAQLPGDLAAMFR</sequence>
<dbReference type="InterPro" id="IPR018727">
    <property type="entry name" value="DUF2267"/>
</dbReference>
<gene>
    <name evidence="2" type="ORF">IQ251_16305</name>
</gene>
<evidence type="ECO:0000313" key="3">
    <source>
        <dbReference type="Proteomes" id="UP000598360"/>
    </source>
</evidence>
<feature type="region of interest" description="Disordered" evidence="1">
    <location>
        <begin position="49"/>
        <end position="69"/>
    </location>
</feature>
<dbReference type="RefSeq" id="WP_193929456.1">
    <property type="nucleotide sequence ID" value="NZ_JADEYC010000030.1"/>
</dbReference>
<dbReference type="Proteomes" id="UP000598360">
    <property type="component" value="Unassembled WGS sequence"/>
</dbReference>
<dbReference type="Pfam" id="PF10025">
    <property type="entry name" value="DUF2267"/>
    <property type="match status" value="1"/>
</dbReference>
<dbReference type="InterPro" id="IPR038282">
    <property type="entry name" value="DUF2267_sf"/>
</dbReference>
<dbReference type="AlphaFoldDB" id="A0A929G168"/>
<keyword evidence="3" id="KW-1185">Reference proteome</keyword>
<comment type="caution">
    <text evidence="2">The sequence shown here is derived from an EMBL/GenBank/DDBJ whole genome shotgun (WGS) entry which is preliminary data.</text>
</comment>
<evidence type="ECO:0000256" key="1">
    <source>
        <dbReference type="SAM" id="MobiDB-lite"/>
    </source>
</evidence>